<evidence type="ECO:0000313" key="2">
    <source>
        <dbReference type="Proteomes" id="UP000308121"/>
    </source>
</evidence>
<proteinExistence type="predicted"/>
<dbReference type="Proteomes" id="UP000308121">
    <property type="component" value="Unassembled WGS sequence"/>
</dbReference>
<dbReference type="RefSeq" id="WP_154730532.1">
    <property type="nucleotide sequence ID" value="NZ_SZYE01000157.1"/>
</dbReference>
<comment type="caution">
    <text evidence="1">The sequence shown here is derived from an EMBL/GenBank/DDBJ whole genome shotgun (WGS) entry which is preliminary data.</text>
</comment>
<reference evidence="1 2" key="1">
    <citation type="submission" date="2019-05" db="EMBL/GenBank/DDBJ databases">
        <title>Genome sequence of Cellulomonas hominis strain CS1.</title>
        <authorList>
            <person name="Belmont J."/>
            <person name="Maclea K.S."/>
        </authorList>
    </citation>
    <scope>NUCLEOTIDE SEQUENCE [LARGE SCALE GENOMIC DNA]</scope>
    <source>
        <strain evidence="1 2">CS1</strain>
    </source>
</reference>
<accession>A0A7Z8JYT8</accession>
<dbReference type="AlphaFoldDB" id="A0A7Z8JYT8"/>
<name>A0A7Z8JYT8_9CELL</name>
<evidence type="ECO:0000313" key="1">
    <source>
        <dbReference type="EMBL" id="TKR22647.1"/>
    </source>
</evidence>
<gene>
    <name evidence="1" type="ORF">FA014_15375</name>
</gene>
<protein>
    <submittedName>
        <fullName evidence="1">DUF4097 domain-containing protein</fullName>
    </submittedName>
</protein>
<sequence>MATESWVVIGPQIIEVEDVRSLRVQVSGGRVDVVAHDDPTITGARLEVHRVDGSPLEVTYADGALWAGVRSVTGIDGFLERLRGPGQRDRVEVHLAVPQAVVASLASVNADLLLAGVQQDATVSTVGGGVVVDGTRGALSAKSVSSDVVVRDHLGDLSIGTVSGAATASGALHRVSVTSVSGEVTLDCLAPTSVCHVRTVSGDVAVRLPAGHGVGVEARSVSGRVVVDGVDRGDRRPGRTTVDLRDDRATCYVYSQTVSGHLTVLHGAPLAEPVVDAGDA</sequence>
<dbReference type="OrthoDB" id="3232569at2"/>
<organism evidence="1 2">
    <name type="scientific">Cellulomonas hominis</name>
    <dbReference type="NCBI Taxonomy" id="156981"/>
    <lineage>
        <taxon>Bacteria</taxon>
        <taxon>Bacillati</taxon>
        <taxon>Actinomycetota</taxon>
        <taxon>Actinomycetes</taxon>
        <taxon>Micrococcales</taxon>
        <taxon>Cellulomonadaceae</taxon>
        <taxon>Cellulomonas</taxon>
    </lineage>
</organism>
<dbReference type="EMBL" id="SZYE01000157">
    <property type="protein sequence ID" value="TKR22647.1"/>
    <property type="molecule type" value="Genomic_DNA"/>
</dbReference>